<gene>
    <name evidence="1" type="ORF">Syun_019561</name>
</gene>
<keyword evidence="2" id="KW-1185">Reference proteome</keyword>
<organism evidence="1 2">
    <name type="scientific">Stephania yunnanensis</name>
    <dbReference type="NCBI Taxonomy" id="152371"/>
    <lineage>
        <taxon>Eukaryota</taxon>
        <taxon>Viridiplantae</taxon>
        <taxon>Streptophyta</taxon>
        <taxon>Embryophyta</taxon>
        <taxon>Tracheophyta</taxon>
        <taxon>Spermatophyta</taxon>
        <taxon>Magnoliopsida</taxon>
        <taxon>Ranunculales</taxon>
        <taxon>Menispermaceae</taxon>
        <taxon>Menispermoideae</taxon>
        <taxon>Cissampelideae</taxon>
        <taxon>Stephania</taxon>
    </lineage>
</organism>
<protein>
    <submittedName>
        <fullName evidence="1">Uncharacterized protein</fullName>
    </submittedName>
</protein>
<dbReference type="AlphaFoldDB" id="A0AAP0NXJ8"/>
<accession>A0AAP0NXJ8</accession>
<name>A0AAP0NXJ8_9MAGN</name>
<comment type="caution">
    <text evidence="1">The sequence shown here is derived from an EMBL/GenBank/DDBJ whole genome shotgun (WGS) entry which is preliminary data.</text>
</comment>
<dbReference type="EMBL" id="JBBNAF010000008">
    <property type="protein sequence ID" value="KAK9121944.1"/>
    <property type="molecule type" value="Genomic_DNA"/>
</dbReference>
<sequence>MTYSKRKWKESTKIREDLYLGRVEITVESTRGVDLARGEEILVFEVSVL</sequence>
<dbReference type="Proteomes" id="UP001420932">
    <property type="component" value="Unassembled WGS sequence"/>
</dbReference>
<proteinExistence type="predicted"/>
<evidence type="ECO:0000313" key="1">
    <source>
        <dbReference type="EMBL" id="KAK9121944.1"/>
    </source>
</evidence>
<reference evidence="1 2" key="1">
    <citation type="submission" date="2024-01" db="EMBL/GenBank/DDBJ databases">
        <title>Genome assemblies of Stephania.</title>
        <authorList>
            <person name="Yang L."/>
        </authorList>
    </citation>
    <scope>NUCLEOTIDE SEQUENCE [LARGE SCALE GENOMIC DNA]</scope>
    <source>
        <strain evidence="1">YNDBR</strain>
        <tissue evidence="1">Leaf</tissue>
    </source>
</reference>
<evidence type="ECO:0000313" key="2">
    <source>
        <dbReference type="Proteomes" id="UP001420932"/>
    </source>
</evidence>